<keyword evidence="4" id="KW-1185">Reference proteome</keyword>
<reference evidence="4" key="1">
    <citation type="journal article" date="2019" name="Int. J. Syst. Evol. Microbiol.">
        <title>The Global Catalogue of Microorganisms (GCM) 10K type strain sequencing project: providing services to taxonomists for standard genome sequencing and annotation.</title>
        <authorList>
            <consortium name="The Broad Institute Genomics Platform"/>
            <consortium name="The Broad Institute Genome Sequencing Center for Infectious Disease"/>
            <person name="Wu L."/>
            <person name="Ma J."/>
        </authorList>
    </citation>
    <scope>NUCLEOTIDE SEQUENCE [LARGE SCALE GENOMIC DNA]</scope>
    <source>
        <strain evidence="4">JCM 3115</strain>
    </source>
</reference>
<evidence type="ECO:0000256" key="2">
    <source>
        <dbReference type="SAM" id="SignalP"/>
    </source>
</evidence>
<feature type="region of interest" description="Disordered" evidence="1">
    <location>
        <begin position="21"/>
        <end position="54"/>
    </location>
</feature>
<evidence type="ECO:0000313" key="4">
    <source>
        <dbReference type="Proteomes" id="UP000611554"/>
    </source>
</evidence>
<organism evidence="3 4">
    <name type="scientific">Streptosporangium pseudovulgare</name>
    <dbReference type="NCBI Taxonomy" id="35765"/>
    <lineage>
        <taxon>Bacteria</taxon>
        <taxon>Bacillati</taxon>
        <taxon>Actinomycetota</taxon>
        <taxon>Actinomycetes</taxon>
        <taxon>Streptosporangiales</taxon>
        <taxon>Streptosporangiaceae</taxon>
        <taxon>Streptosporangium</taxon>
    </lineage>
</organism>
<dbReference type="Proteomes" id="UP000611554">
    <property type="component" value="Unassembled WGS sequence"/>
</dbReference>
<comment type="caution">
    <text evidence="3">The sequence shown here is derived from an EMBL/GenBank/DDBJ whole genome shotgun (WGS) entry which is preliminary data.</text>
</comment>
<name>A0ABQ2QMP0_9ACTN</name>
<dbReference type="RefSeq" id="WP_189245613.1">
    <property type="nucleotide sequence ID" value="NZ_BMQJ01000002.1"/>
</dbReference>
<accession>A0ABQ2QMP0</accession>
<feature type="compositionally biased region" description="Low complexity" evidence="1">
    <location>
        <begin position="24"/>
        <end position="39"/>
    </location>
</feature>
<sequence length="380" mass="40911">MKILWIVCVLVLAGCTAAPAGTVPRTPAASTTPAASPTESDLDDEEDEDASDDSADTVLDVAVAGPDAAWAVGYAVTAEDEPPNGVLLRMDRDGWRVDQRLSERFPDAIDSIVSGVDADGPNEVWAVGDTGDRDEDSEEVRFPFALRWDGRRWKTFKPAQLPKVGALADVAVDGSRAFLIGRRGEGKTSVPVLVTWNGRRFGKQEVPRGGRFRAVDAGAGQVWIAGSSSSGRCADSRPAIWHSATPGSAPVEMRLPALGQGMLRHIWQNRPSDVWAVGERSASGDCDEYGTGKPLILHWNGNSWTQVEPPRWKGSLYGVAAVGEDDVWAVGYEEDVTTEVTLLHYDGRRWKRKAGYTEGGSNVFGLARVDANLLLAAGDR</sequence>
<evidence type="ECO:0000313" key="3">
    <source>
        <dbReference type="EMBL" id="GGP86137.1"/>
    </source>
</evidence>
<feature type="chain" id="PRO_5045629624" evidence="2">
    <location>
        <begin position="21"/>
        <end position="380"/>
    </location>
</feature>
<dbReference type="EMBL" id="BMQJ01000002">
    <property type="protein sequence ID" value="GGP86137.1"/>
    <property type="molecule type" value="Genomic_DNA"/>
</dbReference>
<evidence type="ECO:0000256" key="1">
    <source>
        <dbReference type="SAM" id="MobiDB-lite"/>
    </source>
</evidence>
<dbReference type="PROSITE" id="PS51257">
    <property type="entry name" value="PROKAR_LIPOPROTEIN"/>
    <property type="match status" value="1"/>
</dbReference>
<proteinExistence type="predicted"/>
<dbReference type="SUPFAM" id="SSF50965">
    <property type="entry name" value="Galactose oxidase, central domain"/>
    <property type="match status" value="1"/>
</dbReference>
<keyword evidence="2" id="KW-0732">Signal</keyword>
<feature type="compositionally biased region" description="Acidic residues" evidence="1">
    <location>
        <begin position="40"/>
        <end position="54"/>
    </location>
</feature>
<dbReference type="InterPro" id="IPR011043">
    <property type="entry name" value="Gal_Oxase/kelch_b-propeller"/>
</dbReference>
<gene>
    <name evidence="3" type="ORF">GCM10010140_14460</name>
</gene>
<feature type="signal peptide" evidence="2">
    <location>
        <begin position="1"/>
        <end position="20"/>
    </location>
</feature>
<protein>
    <submittedName>
        <fullName evidence="3">Uncharacterized protein</fullName>
    </submittedName>
</protein>